<dbReference type="PROSITE" id="PS51625">
    <property type="entry name" value="SAM_MT_TRMB"/>
    <property type="match status" value="1"/>
</dbReference>
<dbReference type="Proteomes" id="UP000242881">
    <property type="component" value="Unassembled WGS sequence"/>
</dbReference>
<dbReference type="RefSeq" id="WP_424606061.1">
    <property type="nucleotide sequence ID" value="NZ_JBNAVA010000010.1"/>
</dbReference>
<keyword evidence="6 7" id="KW-0819">tRNA processing</keyword>
<dbReference type="CDD" id="cd02440">
    <property type="entry name" value="AdoMet_MTases"/>
    <property type="match status" value="1"/>
</dbReference>
<comment type="pathway">
    <text evidence="7">tRNA modification; N(7)-methylguanine-tRNA biosynthesis.</text>
</comment>
<keyword evidence="4 7" id="KW-0808">Transferase</keyword>
<dbReference type="GO" id="GO:0008176">
    <property type="term" value="F:tRNA (guanine(46)-N7)-methyltransferase activity"/>
    <property type="evidence" value="ECO:0007669"/>
    <property type="project" value="UniProtKB-UniRule"/>
</dbReference>
<dbReference type="Pfam" id="PF02390">
    <property type="entry name" value="Methyltransf_4"/>
    <property type="match status" value="1"/>
</dbReference>
<feature type="binding site" evidence="7">
    <location>
        <position position="122"/>
    </location>
    <ligand>
        <name>S-adenosyl-L-methionine</name>
        <dbReference type="ChEBI" id="CHEBI:59789"/>
    </ligand>
</feature>
<evidence type="ECO:0000256" key="5">
    <source>
        <dbReference type="ARBA" id="ARBA00022691"/>
    </source>
</evidence>
<accession>A0A2J6WK75</accession>
<feature type="binding site" evidence="7">
    <location>
        <position position="126"/>
    </location>
    <ligand>
        <name>substrate</name>
    </ligand>
</feature>
<keyword evidence="5 7" id="KW-0949">S-adenosyl-L-methionine</keyword>
<feature type="region of interest" description="Interaction with RNA" evidence="7">
    <location>
        <begin position="128"/>
        <end position="133"/>
    </location>
</feature>
<dbReference type="GO" id="GO:0043527">
    <property type="term" value="C:tRNA methyltransferase complex"/>
    <property type="evidence" value="ECO:0007669"/>
    <property type="project" value="TreeGrafter"/>
</dbReference>
<dbReference type="NCBIfam" id="TIGR00091">
    <property type="entry name" value="tRNA (guanosine(46)-N7)-methyltransferase TrmB"/>
    <property type="match status" value="1"/>
</dbReference>
<evidence type="ECO:0000313" key="9">
    <source>
        <dbReference type="Proteomes" id="UP000242881"/>
    </source>
</evidence>
<evidence type="ECO:0000256" key="7">
    <source>
        <dbReference type="HAMAP-Rule" id="MF_01057"/>
    </source>
</evidence>
<gene>
    <name evidence="7 8" type="primary">trmB</name>
    <name evidence="8" type="ORF">C0187_04965</name>
</gene>
<comment type="caution">
    <text evidence="7">Lacks conserved residue(s) required for the propagation of feature annotation.</text>
</comment>
<dbReference type="InterPro" id="IPR003358">
    <property type="entry name" value="tRNA_(Gua-N-7)_MeTrfase_Trmb"/>
</dbReference>
<comment type="similarity">
    <text evidence="7">Belongs to the class I-like SAM-binding methyltransferase superfamily. TrmB family.</text>
</comment>
<dbReference type="AlphaFoldDB" id="A0A2J6WK75"/>
<feature type="binding site" evidence="7">
    <location>
        <position position="73"/>
    </location>
    <ligand>
        <name>S-adenosyl-L-methionine</name>
        <dbReference type="ChEBI" id="CHEBI:59789"/>
    </ligand>
</feature>
<organism evidence="8 9">
    <name type="scientific">Calditerrivibrio nitroreducens</name>
    <dbReference type="NCBI Taxonomy" id="477976"/>
    <lineage>
        <taxon>Bacteria</taxon>
        <taxon>Pseudomonadati</taxon>
        <taxon>Deferribacterota</taxon>
        <taxon>Deferribacteres</taxon>
        <taxon>Deferribacterales</taxon>
        <taxon>Calditerrivibrionaceae</taxon>
    </lineage>
</organism>
<name>A0A2J6WK75_9BACT</name>
<proteinExistence type="inferred from homology"/>
<dbReference type="Gene3D" id="3.40.50.150">
    <property type="entry name" value="Vaccinia Virus protein VP39"/>
    <property type="match status" value="1"/>
</dbReference>
<dbReference type="EC" id="2.1.1.33" evidence="7"/>
<evidence type="ECO:0000256" key="1">
    <source>
        <dbReference type="ARBA" id="ARBA00000142"/>
    </source>
</evidence>
<keyword evidence="3 7" id="KW-0489">Methyltransferase</keyword>
<comment type="caution">
    <text evidence="8">The sequence shown here is derived from an EMBL/GenBank/DDBJ whole genome shotgun (WGS) entry which is preliminary data.</text>
</comment>
<dbReference type="UniPathway" id="UPA00989"/>
<dbReference type="HAMAP" id="MF_01057">
    <property type="entry name" value="tRNA_methyltr_TrmB"/>
    <property type="match status" value="1"/>
</dbReference>
<comment type="function">
    <text evidence="2 7">Catalyzes the formation of N(7)-methylguanine at position 46 (m7G46) in tRNA.</text>
</comment>
<sequence length="214" mass="25459">MEKEIITLDIHFEEGFYTFSDQIKSQVKPLTEYSLNDFFTDKKPLNVEIGIGNGEFLCYMAEKRPDEHFIGFEVFRKIFRKAIAKVQKKNLSNVKLIQYDASFFVPLLANNSVSNFYVNFPDPWPKKKHNKRRLLKPEFLKIISDKLIIGGRLFIATDHDDYAEEILINLKAVSELKPEFENYFVNELIDYYPTKYYRKFAINSKVYFFRMVKR</sequence>
<evidence type="ECO:0000256" key="6">
    <source>
        <dbReference type="ARBA" id="ARBA00022694"/>
    </source>
</evidence>
<feature type="binding site" evidence="7">
    <location>
        <position position="158"/>
    </location>
    <ligand>
        <name>substrate</name>
    </ligand>
</feature>
<protein>
    <recommendedName>
        <fullName evidence="7">tRNA (guanine-N(7)-)-methyltransferase</fullName>
        <ecNumber evidence="7">2.1.1.33</ecNumber>
    </recommendedName>
    <alternativeName>
        <fullName evidence="7">tRNA (guanine(46)-N(7))-methyltransferase</fullName>
    </alternativeName>
    <alternativeName>
        <fullName evidence="7">tRNA(m7G46)-methyltransferase</fullName>
    </alternativeName>
</protein>
<dbReference type="SUPFAM" id="SSF53335">
    <property type="entry name" value="S-adenosyl-L-methionine-dependent methyltransferases"/>
    <property type="match status" value="1"/>
</dbReference>
<dbReference type="PANTHER" id="PTHR23417">
    <property type="entry name" value="3-DEOXY-D-MANNO-OCTULOSONIC-ACID TRANSFERASE/TRNA GUANINE-N 7 - -METHYLTRANSFERASE"/>
    <property type="match status" value="1"/>
</dbReference>
<dbReference type="InterPro" id="IPR029063">
    <property type="entry name" value="SAM-dependent_MTases_sf"/>
</dbReference>
<evidence type="ECO:0000256" key="3">
    <source>
        <dbReference type="ARBA" id="ARBA00022603"/>
    </source>
</evidence>
<dbReference type="PANTHER" id="PTHR23417:SF14">
    <property type="entry name" value="PENTACOTRIPEPTIDE-REPEAT REGION OF PRORP DOMAIN-CONTAINING PROTEIN"/>
    <property type="match status" value="1"/>
</dbReference>
<evidence type="ECO:0000256" key="2">
    <source>
        <dbReference type="ARBA" id="ARBA00003015"/>
    </source>
</evidence>
<evidence type="ECO:0000313" key="8">
    <source>
        <dbReference type="EMBL" id="PMP70783.1"/>
    </source>
</evidence>
<dbReference type="InterPro" id="IPR055361">
    <property type="entry name" value="tRNA_methyltr_TrmB_bact"/>
</dbReference>
<comment type="catalytic activity">
    <reaction evidence="1 7">
        <text>guanosine(46) in tRNA + S-adenosyl-L-methionine = N(7)-methylguanosine(46) in tRNA + S-adenosyl-L-homocysteine</text>
        <dbReference type="Rhea" id="RHEA:42708"/>
        <dbReference type="Rhea" id="RHEA-COMP:10188"/>
        <dbReference type="Rhea" id="RHEA-COMP:10189"/>
        <dbReference type="ChEBI" id="CHEBI:57856"/>
        <dbReference type="ChEBI" id="CHEBI:59789"/>
        <dbReference type="ChEBI" id="CHEBI:74269"/>
        <dbReference type="ChEBI" id="CHEBI:74480"/>
        <dbReference type="EC" id="2.1.1.33"/>
    </reaction>
</comment>
<dbReference type="EMBL" id="PNIN01000049">
    <property type="protein sequence ID" value="PMP70783.1"/>
    <property type="molecule type" value="Genomic_DNA"/>
</dbReference>
<feature type="binding site" evidence="7">
    <location>
        <position position="48"/>
    </location>
    <ligand>
        <name>S-adenosyl-L-methionine</name>
        <dbReference type="ChEBI" id="CHEBI:59789"/>
    </ligand>
</feature>
<feature type="binding site" evidence="7">
    <location>
        <position position="100"/>
    </location>
    <ligand>
        <name>S-adenosyl-L-methionine</name>
        <dbReference type="ChEBI" id="CHEBI:59789"/>
    </ligand>
</feature>
<reference evidence="8 9" key="1">
    <citation type="submission" date="2018-01" db="EMBL/GenBank/DDBJ databases">
        <title>Metagenomic assembled genomes from two thermal pools in the Uzon Caldera, Kamchatka, Russia.</title>
        <authorList>
            <person name="Wilkins L."/>
            <person name="Ettinger C."/>
        </authorList>
    </citation>
    <scope>NUCLEOTIDE SEQUENCE [LARGE SCALE GENOMIC DNA]</scope>
    <source>
        <strain evidence="8">ZAV-05</strain>
    </source>
</reference>
<evidence type="ECO:0000256" key="4">
    <source>
        <dbReference type="ARBA" id="ARBA00022679"/>
    </source>
</evidence>